<name>A0A838XWG9_9HYPH</name>
<dbReference type="PANTHER" id="PTHR30217">
    <property type="entry name" value="PEPTIDASE U32 FAMILY"/>
    <property type="match status" value="1"/>
</dbReference>
<dbReference type="PANTHER" id="PTHR30217:SF11">
    <property type="entry name" value="UBIQUINONE BIOSYNTHESIS PROTEIN UBIV"/>
    <property type="match status" value="1"/>
</dbReference>
<dbReference type="InterPro" id="IPR043693">
    <property type="entry name" value="UbiV"/>
</dbReference>
<evidence type="ECO:0000313" key="2">
    <source>
        <dbReference type="EMBL" id="MBA4613361.1"/>
    </source>
</evidence>
<organism evidence="2 3">
    <name type="scientific">Stappia taiwanensis</name>
    <dbReference type="NCBI Taxonomy" id="992267"/>
    <lineage>
        <taxon>Bacteria</taxon>
        <taxon>Pseudomonadati</taxon>
        <taxon>Pseudomonadota</taxon>
        <taxon>Alphaproteobacteria</taxon>
        <taxon>Hyphomicrobiales</taxon>
        <taxon>Stappiaceae</taxon>
        <taxon>Stappia</taxon>
    </lineage>
</organism>
<comment type="pathway">
    <text evidence="1">Cofactor biosynthesis; ubiquinone biosynthesis.</text>
</comment>
<feature type="binding site" evidence="1">
    <location>
        <position position="175"/>
    </location>
    <ligand>
        <name>[4Fe-4S] cluster</name>
        <dbReference type="ChEBI" id="CHEBI:49883"/>
    </ligand>
</feature>
<comment type="caution">
    <text evidence="2">The sequence shown here is derived from an EMBL/GenBank/DDBJ whole genome shotgun (WGS) entry which is preliminary data.</text>
</comment>
<dbReference type="GO" id="GO:0006744">
    <property type="term" value="P:ubiquinone biosynthetic process"/>
    <property type="evidence" value="ECO:0007669"/>
    <property type="project" value="UniProtKB-UniRule"/>
</dbReference>
<reference evidence="2 3" key="1">
    <citation type="submission" date="2020-07" db="EMBL/GenBank/DDBJ databases">
        <authorList>
            <person name="Li M."/>
        </authorList>
    </citation>
    <scope>NUCLEOTIDE SEQUENCE [LARGE SCALE GENOMIC DNA]</scope>
    <source>
        <strain evidence="2 3">DSM 23284</strain>
    </source>
</reference>
<reference evidence="2 3" key="2">
    <citation type="submission" date="2020-08" db="EMBL/GenBank/DDBJ databases">
        <title>Stappia taiwanensis sp. nov., isolated from a coastal thermal spring.</title>
        <authorList>
            <person name="Kampfer P."/>
        </authorList>
    </citation>
    <scope>NUCLEOTIDE SEQUENCE [LARGE SCALE GENOMIC DNA]</scope>
    <source>
        <strain evidence="2 3">DSM 23284</strain>
    </source>
</reference>
<dbReference type="InterPro" id="IPR051454">
    <property type="entry name" value="RNA/ubiquinone_mod_enzymes"/>
</dbReference>
<gene>
    <name evidence="1" type="primary">ubiV</name>
    <name evidence="2" type="ORF">H1W37_17000</name>
</gene>
<evidence type="ECO:0000313" key="3">
    <source>
        <dbReference type="Proteomes" id="UP000559404"/>
    </source>
</evidence>
<dbReference type="NCBIfam" id="NF011991">
    <property type="entry name" value="PRK15447.1"/>
    <property type="match status" value="1"/>
</dbReference>
<comment type="similarity">
    <text evidence="1">Belongs to the peptidase U32 family. UbiV subfamily.</text>
</comment>
<comment type="subunit">
    <text evidence="1">Forms a heterodimer with UbiU.</text>
</comment>
<dbReference type="UniPathway" id="UPA00232"/>
<dbReference type="AlphaFoldDB" id="A0A838XWG9"/>
<protein>
    <recommendedName>
        <fullName evidence="1">Ubiquinone biosynthesis protein UbiV</fullName>
    </recommendedName>
</protein>
<keyword evidence="1" id="KW-0831">Ubiquinone biosynthesis</keyword>
<dbReference type="Proteomes" id="UP000559404">
    <property type="component" value="Unassembled WGS sequence"/>
</dbReference>
<dbReference type="RefSeq" id="WP_181761560.1">
    <property type="nucleotide sequence ID" value="NZ_BMCR01000001.1"/>
</dbReference>
<dbReference type="EMBL" id="JACEON010000018">
    <property type="protein sequence ID" value="MBA4613361.1"/>
    <property type="molecule type" value="Genomic_DNA"/>
</dbReference>
<feature type="binding site" evidence="1">
    <location>
        <position position="188"/>
    </location>
    <ligand>
        <name>[4Fe-4S] cluster</name>
        <dbReference type="ChEBI" id="CHEBI:49883"/>
    </ligand>
</feature>
<dbReference type="InterPro" id="IPR001539">
    <property type="entry name" value="Peptidase_U32"/>
</dbReference>
<keyword evidence="3" id="KW-1185">Reference proteome</keyword>
<keyword evidence="1" id="KW-0004">4Fe-4S</keyword>
<dbReference type="GO" id="GO:0051539">
    <property type="term" value="F:4 iron, 4 sulfur cluster binding"/>
    <property type="evidence" value="ECO:0007669"/>
    <property type="project" value="UniProtKB-UniRule"/>
</dbReference>
<feature type="binding site" evidence="1">
    <location>
        <position position="192"/>
    </location>
    <ligand>
        <name>[4Fe-4S] cluster</name>
        <dbReference type="ChEBI" id="CHEBI:49883"/>
    </ligand>
</feature>
<dbReference type="GO" id="GO:0046872">
    <property type="term" value="F:metal ion binding"/>
    <property type="evidence" value="ECO:0007669"/>
    <property type="project" value="UniProtKB-KW"/>
</dbReference>
<sequence length="298" mass="32062">MTAIELAIGPCLFNWSPEHLTDFYARIADEAPVERVYLGEVVCGKRMPFSDPVWPQVIERLQRAGKTVVLSSLALPATVRERKAMIGLAEAGLPLEFNDMSMLATTAPGPFVAGPFLNVYNEAALGALVRHGASDWCPPVEVPLASIAAVARAHPQVTVELFAFGRLPLALSGRCYHARAHGLSKDSCQFVCEKDPDGMNVATLDKARFLAVNGIQTLSDSCQVVTLGPERLMENGVSRLRLSPHTVDMVEVARAYRDLLDGTASEAETEARLTAMDLPGPPCNAALAGEAGWRQVAL</sequence>
<feature type="binding site" evidence="1">
    <location>
        <position position="43"/>
    </location>
    <ligand>
        <name>[4Fe-4S] cluster</name>
        <dbReference type="ChEBI" id="CHEBI:49883"/>
    </ligand>
</feature>
<comment type="function">
    <text evidence="1">Required for O(2)-independent ubiquinone (coenzyme Q) biosynthesis. Together with UbiU, is essential for the C6-hydroxylation reaction in the oxygen-independent ubiquinone biosynthesis pathway.</text>
</comment>
<evidence type="ECO:0000256" key="1">
    <source>
        <dbReference type="HAMAP-Rule" id="MF_02233"/>
    </source>
</evidence>
<comment type="cofactor">
    <cofactor evidence="1">
        <name>[4Fe-4S] cluster</name>
        <dbReference type="ChEBI" id="CHEBI:49883"/>
    </cofactor>
</comment>
<proteinExistence type="inferred from homology"/>
<dbReference type="HAMAP" id="MF_02233">
    <property type="entry name" value="UbiV"/>
    <property type="match status" value="1"/>
</dbReference>
<accession>A0A838XWG9</accession>
<keyword evidence="1" id="KW-0411">Iron-sulfur</keyword>
<dbReference type="Pfam" id="PF01136">
    <property type="entry name" value="Peptidase_U32"/>
    <property type="match status" value="1"/>
</dbReference>
<keyword evidence="1" id="KW-0408">Iron</keyword>
<keyword evidence="1" id="KW-0479">Metal-binding</keyword>